<sequence>MPCINDVLPTELLDQILESYFQHTEDYRFSMMAANHPTYTGANALLTCREWRQIGTPHLYESVELRSSTQTAALARTFRKKPQLASRVKLLRVEGAFGPALGEIGELCAASVECLSLSLDVRGEDLQGYERMLAKLSPRHVTILGDSEGFTLWEPIVAVLCRSIKRWGRLEYFAFPSSTDADEYGAQGDAPGTELEYSPELCKALATRATLRTVCLNGDLIDGVFALSKPILSLLSSETAPVSRLV</sequence>
<dbReference type="OrthoDB" id="2786563at2759"/>
<dbReference type="InParanoid" id="A0A166MEX8"/>
<keyword evidence="2" id="KW-1185">Reference proteome</keyword>
<evidence type="ECO:0000313" key="1">
    <source>
        <dbReference type="EMBL" id="KZV77955.1"/>
    </source>
</evidence>
<dbReference type="AlphaFoldDB" id="A0A166MEX8"/>
<dbReference type="Proteomes" id="UP000077266">
    <property type="component" value="Unassembled WGS sequence"/>
</dbReference>
<gene>
    <name evidence="1" type="ORF">EXIGLDRAFT_693533</name>
</gene>
<evidence type="ECO:0008006" key="3">
    <source>
        <dbReference type="Google" id="ProtNLM"/>
    </source>
</evidence>
<protein>
    <recommendedName>
        <fullName evidence="3">F-box domain-containing protein</fullName>
    </recommendedName>
</protein>
<reference evidence="1 2" key="1">
    <citation type="journal article" date="2016" name="Mol. Biol. Evol.">
        <title>Comparative Genomics of Early-Diverging Mushroom-Forming Fungi Provides Insights into the Origins of Lignocellulose Decay Capabilities.</title>
        <authorList>
            <person name="Nagy L.G."/>
            <person name="Riley R."/>
            <person name="Tritt A."/>
            <person name="Adam C."/>
            <person name="Daum C."/>
            <person name="Floudas D."/>
            <person name="Sun H."/>
            <person name="Yadav J.S."/>
            <person name="Pangilinan J."/>
            <person name="Larsson K.H."/>
            <person name="Matsuura K."/>
            <person name="Barry K."/>
            <person name="Labutti K."/>
            <person name="Kuo R."/>
            <person name="Ohm R.A."/>
            <person name="Bhattacharya S.S."/>
            <person name="Shirouzu T."/>
            <person name="Yoshinaga Y."/>
            <person name="Martin F.M."/>
            <person name="Grigoriev I.V."/>
            <person name="Hibbett D.S."/>
        </authorList>
    </citation>
    <scope>NUCLEOTIDE SEQUENCE [LARGE SCALE GENOMIC DNA]</scope>
    <source>
        <strain evidence="1 2">HHB12029</strain>
    </source>
</reference>
<organism evidence="1 2">
    <name type="scientific">Exidia glandulosa HHB12029</name>
    <dbReference type="NCBI Taxonomy" id="1314781"/>
    <lineage>
        <taxon>Eukaryota</taxon>
        <taxon>Fungi</taxon>
        <taxon>Dikarya</taxon>
        <taxon>Basidiomycota</taxon>
        <taxon>Agaricomycotina</taxon>
        <taxon>Agaricomycetes</taxon>
        <taxon>Auriculariales</taxon>
        <taxon>Exidiaceae</taxon>
        <taxon>Exidia</taxon>
    </lineage>
</organism>
<dbReference type="EMBL" id="KV427302">
    <property type="protein sequence ID" value="KZV77955.1"/>
    <property type="molecule type" value="Genomic_DNA"/>
</dbReference>
<feature type="non-terminal residue" evidence="1">
    <location>
        <position position="246"/>
    </location>
</feature>
<proteinExistence type="predicted"/>
<evidence type="ECO:0000313" key="2">
    <source>
        <dbReference type="Proteomes" id="UP000077266"/>
    </source>
</evidence>
<accession>A0A166MEX8</accession>
<name>A0A166MEX8_EXIGL</name>